<dbReference type="GO" id="GO:0005524">
    <property type="term" value="F:ATP binding"/>
    <property type="evidence" value="ECO:0007669"/>
    <property type="project" value="UniProtKB-KW"/>
</dbReference>
<dbReference type="GO" id="GO:0016787">
    <property type="term" value="F:hydrolase activity"/>
    <property type="evidence" value="ECO:0007669"/>
    <property type="project" value="UniProtKB-KW"/>
</dbReference>
<dbReference type="SUPFAM" id="SSF52540">
    <property type="entry name" value="P-loop containing nucleoside triphosphate hydrolases"/>
    <property type="match status" value="1"/>
</dbReference>
<dbReference type="InterPro" id="IPR014818">
    <property type="entry name" value="Phage/plasmid_primase_P4_C"/>
</dbReference>
<keyword evidence="3" id="KW-0067">ATP-binding</keyword>
<dbReference type="InterPro" id="IPR045455">
    <property type="entry name" value="NrS-1_pol-like_helicase"/>
</dbReference>
<accession>A0AAU7JDR1</accession>
<name>A0AAU7JDR1_9HYPH</name>
<dbReference type="InterPro" id="IPR006500">
    <property type="entry name" value="Helicase_put_C_phage/plasmid"/>
</dbReference>
<evidence type="ECO:0000313" key="5">
    <source>
        <dbReference type="EMBL" id="XBO38367.1"/>
    </source>
</evidence>
<dbReference type="AlphaFoldDB" id="A0AAU7JDR1"/>
<dbReference type="InterPro" id="IPR027417">
    <property type="entry name" value="P-loop_NTPase"/>
</dbReference>
<dbReference type="PANTHER" id="PTHR35372:SF2">
    <property type="entry name" value="SF3 HELICASE DOMAIN-CONTAINING PROTEIN"/>
    <property type="match status" value="1"/>
</dbReference>
<sequence length="452" mass="50520">MADRHAPPSLSPPMPFAPDVEVFSDARPELVTQDGVAQVFTRRFKDLLRYCFSRGAWFEWDGTSWRVDRTDSALQHARDIARDRSRSCHGAEIRQARSLAFAKGVEKLARGAMKATAADWDVDPFLLGTPGGTVDLRTGVLRSANPQDGITKITLVEPAPTADCPRWTEFLHEALGGDAEVIRFLQQFSGYCLTGVTREQTLLFLHGPGGNGKSVFQEVLMSILHEYAATAPMTAFTTSAHDKHPTELAMLHGPRLVTASETEFGRAWDEARIKQLTGGDRIRARFMREDFFEFMPKFKLIFAGNHQPRLTVVDNAARRRVAMVPFVVTPKDVDHLLTEKLKHEAPGILRWMIDGALDWQANGLLRPACIADATETYFADQDVFGSWLAECCDTGDDAYWASSLELRMSYERYSEAGVSQKNFASQLQSRGFAPYRTGDARGFQGIQLKRQP</sequence>
<reference evidence="5" key="1">
    <citation type="submission" date="2024-05" db="EMBL/GenBank/DDBJ databases">
        <authorList>
            <person name="Kim S."/>
            <person name="Heo J."/>
            <person name="Choi H."/>
            <person name="Choi Y."/>
            <person name="Kwon S.-W."/>
            <person name="Kim Y."/>
        </authorList>
    </citation>
    <scope>NUCLEOTIDE SEQUENCE</scope>
    <source>
        <strain evidence="5">KACC 23698</strain>
    </source>
</reference>
<organism evidence="5">
    <name type="scientific">Alsobacter sp. KACC 23698</name>
    <dbReference type="NCBI Taxonomy" id="3149229"/>
    <lineage>
        <taxon>Bacteria</taxon>
        <taxon>Pseudomonadati</taxon>
        <taxon>Pseudomonadota</taxon>
        <taxon>Alphaproteobacteria</taxon>
        <taxon>Hyphomicrobiales</taxon>
        <taxon>Alsobacteraceae</taxon>
        <taxon>Alsobacter</taxon>
    </lineage>
</organism>
<dbReference type="InterPro" id="IPR014015">
    <property type="entry name" value="Helicase_SF3_DNA-vir"/>
</dbReference>
<dbReference type="PANTHER" id="PTHR35372">
    <property type="entry name" value="ATP BINDING PROTEIN-RELATED"/>
    <property type="match status" value="1"/>
</dbReference>
<gene>
    <name evidence="5" type="ORF">ABEG18_22095</name>
</gene>
<keyword evidence="1" id="KW-0547">Nucleotide-binding</keyword>
<dbReference type="SMART" id="SM00885">
    <property type="entry name" value="D5_N"/>
    <property type="match status" value="1"/>
</dbReference>
<feature type="domain" description="SF3 helicase" evidence="4">
    <location>
        <begin position="180"/>
        <end position="339"/>
    </location>
</feature>
<dbReference type="Pfam" id="PF19263">
    <property type="entry name" value="DUF5906"/>
    <property type="match status" value="1"/>
</dbReference>
<evidence type="ECO:0000259" key="4">
    <source>
        <dbReference type="PROSITE" id="PS51206"/>
    </source>
</evidence>
<evidence type="ECO:0000256" key="1">
    <source>
        <dbReference type="ARBA" id="ARBA00022741"/>
    </source>
</evidence>
<dbReference type="Pfam" id="PF08706">
    <property type="entry name" value="D5_N"/>
    <property type="match status" value="1"/>
</dbReference>
<dbReference type="EMBL" id="CP157484">
    <property type="protein sequence ID" value="XBO38367.1"/>
    <property type="molecule type" value="Genomic_DNA"/>
</dbReference>
<evidence type="ECO:0000256" key="3">
    <source>
        <dbReference type="ARBA" id="ARBA00022840"/>
    </source>
</evidence>
<keyword evidence="2" id="KW-0378">Hydrolase</keyword>
<dbReference type="NCBIfam" id="TIGR01613">
    <property type="entry name" value="primase_Cterm"/>
    <property type="match status" value="1"/>
</dbReference>
<evidence type="ECO:0000256" key="2">
    <source>
        <dbReference type="ARBA" id="ARBA00022801"/>
    </source>
</evidence>
<protein>
    <submittedName>
        <fullName evidence="5">Phage/plasmid primase, P4 family</fullName>
    </submittedName>
</protein>
<dbReference type="Gene3D" id="3.40.50.300">
    <property type="entry name" value="P-loop containing nucleotide triphosphate hydrolases"/>
    <property type="match status" value="1"/>
</dbReference>
<dbReference type="PROSITE" id="PS51206">
    <property type="entry name" value="SF3_HELICASE_1"/>
    <property type="match status" value="1"/>
</dbReference>
<proteinExistence type="predicted"/>
<dbReference type="RefSeq" id="WP_406855207.1">
    <property type="nucleotide sequence ID" value="NZ_CP157484.1"/>
</dbReference>
<dbReference type="InterPro" id="IPR051620">
    <property type="entry name" value="ORF904-like_C"/>
</dbReference>